<gene>
    <name evidence="3" type="ORF">SAMEA4029009_CIC11G00000003776</name>
</gene>
<dbReference type="AlphaFoldDB" id="A0A1L0C5Z5"/>
<dbReference type="Proteomes" id="UP000182259">
    <property type="component" value="Chromosome VI"/>
</dbReference>
<dbReference type="PANTHER" id="PTHR43435">
    <property type="entry name" value="RIBULOKINASE"/>
    <property type="match status" value="1"/>
</dbReference>
<sequence>MVAMQRTTIKNTSYYRALVPGQEVFVWMDSRASSEARQLSRLLPPSALAQVGGSVTPEMGVAKMMWVNNRHHDVVVFELYDWISYLFVAGGIHDGLVRCLEGDLATFPPGLTAMDGSVKGWGDELMKDLGIEVKVGHVPKRVGQRSKGESTIGEKRHRENRRGEEGGEKPGANDPSGSKTLSERRSHHLEMETNYRSETVANFLNHSSASDDVNTGLDLATSPSTCGSGFEYVGTPLARCPPGSSVAGYIVCHGCIDCYGGWAGNQVKGLTVSLALTLDPSLTFSHDLAQGVALALELSNNCHRKGFHRKGVHSQCLCWHHLENKEINQGGPNNEDGAANKVLSRSEAKCNPFELTRVVSAQTTDSDNIRSSQFNQYSLSASSDYQVYHACQSEVGAKITNCAAFAPIHKAQSSASPAPVPAPVPARVPMPVPAMLKRDPLTIKAALYMVAGTLTCFIADVLSPHPLSVSGLWGPFRQLAPRTVYSFGQPATGLLFDELFAAHPSLIGEQNPFRLVEARAKTMEASFGVLLTVLTRQYLYYGDKHGNRSPYGDFAMSDVLVDGVNAATASSQDLLACDLSDNSFDSLVVKYYLILEHLVFQTFQLANMLQNATSLLDTVIVCGSQAHNLRFTRMLSEFAFTHALVMVGSSAKYAGAQGVAFAGASALKNSHNLQLLRAPALHTEHVEATPLDPRDIGILKVKYAYWQRLAQWQAEFRTAMAEA</sequence>
<evidence type="ECO:0000313" key="4">
    <source>
        <dbReference type="Proteomes" id="UP000182259"/>
    </source>
</evidence>
<evidence type="ECO:0000313" key="3">
    <source>
        <dbReference type="EMBL" id="SGZ58250.1"/>
    </source>
</evidence>
<protein>
    <submittedName>
        <fullName evidence="3">CIC11C00000003776</fullName>
    </submittedName>
</protein>
<evidence type="ECO:0000256" key="1">
    <source>
        <dbReference type="SAM" id="MobiDB-lite"/>
    </source>
</evidence>
<dbReference type="GO" id="GO:0019150">
    <property type="term" value="F:D-ribulokinase activity"/>
    <property type="evidence" value="ECO:0007669"/>
    <property type="project" value="TreeGrafter"/>
</dbReference>
<dbReference type="InterPro" id="IPR018485">
    <property type="entry name" value="FGGY_C"/>
</dbReference>
<proteinExistence type="predicted"/>
<dbReference type="GO" id="GO:0019321">
    <property type="term" value="P:pentose metabolic process"/>
    <property type="evidence" value="ECO:0007669"/>
    <property type="project" value="TreeGrafter"/>
</dbReference>
<dbReference type="Pfam" id="PF02782">
    <property type="entry name" value="FGGY_C"/>
    <property type="match status" value="1"/>
</dbReference>
<dbReference type="Gene3D" id="3.30.420.40">
    <property type="match status" value="2"/>
</dbReference>
<dbReference type="SUPFAM" id="SSF53067">
    <property type="entry name" value="Actin-like ATPase domain"/>
    <property type="match status" value="1"/>
</dbReference>
<reference evidence="3 4" key="1">
    <citation type="submission" date="2016-10" db="EMBL/GenBank/DDBJ databases">
        <authorList>
            <person name="de Groot N.N."/>
        </authorList>
    </citation>
    <scope>NUCLEOTIDE SEQUENCE [LARGE SCALE GENOMIC DNA]</scope>
    <source>
        <strain evidence="3 4">PYCC 4715</strain>
    </source>
</reference>
<name>A0A1L0C5Z5_9ASCO</name>
<accession>A0A1L0C5Z5</accession>
<feature type="compositionally biased region" description="Basic and acidic residues" evidence="1">
    <location>
        <begin position="146"/>
        <end position="168"/>
    </location>
</feature>
<dbReference type="GO" id="GO:0005737">
    <property type="term" value="C:cytoplasm"/>
    <property type="evidence" value="ECO:0007669"/>
    <property type="project" value="TreeGrafter"/>
</dbReference>
<feature type="region of interest" description="Disordered" evidence="1">
    <location>
        <begin position="138"/>
        <end position="186"/>
    </location>
</feature>
<dbReference type="EMBL" id="LT635769">
    <property type="protein sequence ID" value="SGZ58250.1"/>
    <property type="molecule type" value="Genomic_DNA"/>
</dbReference>
<evidence type="ECO:0000259" key="2">
    <source>
        <dbReference type="Pfam" id="PF02782"/>
    </source>
</evidence>
<feature type="domain" description="Carbohydrate kinase FGGY C-terminal" evidence="2">
    <location>
        <begin position="447"/>
        <end position="665"/>
    </location>
</feature>
<dbReference type="InterPro" id="IPR043129">
    <property type="entry name" value="ATPase_NBD"/>
</dbReference>
<organism evidence="3 4">
    <name type="scientific">Sungouiella intermedia</name>
    <dbReference type="NCBI Taxonomy" id="45354"/>
    <lineage>
        <taxon>Eukaryota</taxon>
        <taxon>Fungi</taxon>
        <taxon>Dikarya</taxon>
        <taxon>Ascomycota</taxon>
        <taxon>Saccharomycotina</taxon>
        <taxon>Pichiomycetes</taxon>
        <taxon>Metschnikowiaceae</taxon>
        <taxon>Sungouiella</taxon>
    </lineage>
</organism>
<dbReference type="PANTHER" id="PTHR43435:SF1">
    <property type="entry name" value="PROTEIN MPA43"/>
    <property type="match status" value="1"/>
</dbReference>